<name>A0A8X6QII1_NEPPI</name>
<dbReference type="EMBL" id="BMAW01033074">
    <property type="protein sequence ID" value="GFU28535.1"/>
    <property type="molecule type" value="Genomic_DNA"/>
</dbReference>
<proteinExistence type="predicted"/>
<keyword evidence="2" id="KW-1185">Reference proteome</keyword>
<comment type="caution">
    <text evidence="1">The sequence shown here is derived from an EMBL/GenBank/DDBJ whole genome shotgun (WGS) entry which is preliminary data.</text>
</comment>
<organism evidence="1 2">
    <name type="scientific">Nephila pilipes</name>
    <name type="common">Giant wood spider</name>
    <name type="synonym">Nephila maculata</name>
    <dbReference type="NCBI Taxonomy" id="299642"/>
    <lineage>
        <taxon>Eukaryota</taxon>
        <taxon>Metazoa</taxon>
        <taxon>Ecdysozoa</taxon>
        <taxon>Arthropoda</taxon>
        <taxon>Chelicerata</taxon>
        <taxon>Arachnida</taxon>
        <taxon>Araneae</taxon>
        <taxon>Araneomorphae</taxon>
        <taxon>Entelegynae</taxon>
        <taxon>Araneoidea</taxon>
        <taxon>Nephilidae</taxon>
        <taxon>Nephila</taxon>
    </lineage>
</organism>
<evidence type="ECO:0000313" key="1">
    <source>
        <dbReference type="EMBL" id="GFU28535.1"/>
    </source>
</evidence>
<dbReference type="Proteomes" id="UP000887013">
    <property type="component" value="Unassembled WGS sequence"/>
</dbReference>
<gene>
    <name evidence="1" type="ORF">NPIL_296701</name>
</gene>
<accession>A0A8X6QII1</accession>
<reference evidence="1" key="1">
    <citation type="submission" date="2020-08" db="EMBL/GenBank/DDBJ databases">
        <title>Multicomponent nature underlies the extraordinary mechanical properties of spider dragline silk.</title>
        <authorList>
            <person name="Kono N."/>
            <person name="Nakamura H."/>
            <person name="Mori M."/>
            <person name="Yoshida Y."/>
            <person name="Ohtoshi R."/>
            <person name="Malay A.D."/>
            <person name="Moran D.A.P."/>
            <person name="Tomita M."/>
            <person name="Numata K."/>
            <person name="Arakawa K."/>
        </authorList>
    </citation>
    <scope>NUCLEOTIDE SEQUENCE</scope>
</reference>
<sequence>MNIAPLQQHIQKAAGNRVWTRTVGNGLCHIDIYVRGPMPISVPPPLTHAQQRADIMGHYKKNIGDKRMTFSPSRGYCPCLLPMIPPLSYFPSFAWRKKKSR</sequence>
<dbReference type="AlphaFoldDB" id="A0A8X6QII1"/>
<evidence type="ECO:0000313" key="2">
    <source>
        <dbReference type="Proteomes" id="UP000887013"/>
    </source>
</evidence>
<protein>
    <submittedName>
        <fullName evidence="1">Uncharacterized protein</fullName>
    </submittedName>
</protein>